<sequence length="209" mass="23715">MLSFTTSLTNALTKTATQSYWLLRLYYNDESNYTGISDRTRTINGVIYYGLATWGSHNQTLNIDQFRTSNGTMQVGLSNAPNKIDGLRFSDLLATNNYANRKWELFQCDENADFSTDNMVAGGIISSDFKHTPNSTEIYLNDYWAKYNIELPLHRATKEDYPYISEKNLNEPIPIWAGDFDTLANVPAGDFERHFVKGRVPALIVDNAV</sequence>
<accession>A0A0F9FFZ4</accession>
<organism evidence="1">
    <name type="scientific">marine sediment metagenome</name>
    <dbReference type="NCBI Taxonomy" id="412755"/>
    <lineage>
        <taxon>unclassified sequences</taxon>
        <taxon>metagenomes</taxon>
        <taxon>ecological metagenomes</taxon>
    </lineage>
</organism>
<reference evidence="1" key="1">
    <citation type="journal article" date="2015" name="Nature">
        <title>Complex archaea that bridge the gap between prokaryotes and eukaryotes.</title>
        <authorList>
            <person name="Spang A."/>
            <person name="Saw J.H."/>
            <person name="Jorgensen S.L."/>
            <person name="Zaremba-Niedzwiedzka K."/>
            <person name="Martijn J."/>
            <person name="Lind A.E."/>
            <person name="van Eijk R."/>
            <person name="Schleper C."/>
            <person name="Guy L."/>
            <person name="Ettema T.J."/>
        </authorList>
    </citation>
    <scope>NUCLEOTIDE SEQUENCE</scope>
</reference>
<gene>
    <name evidence="1" type="ORF">LCGC14_2309360</name>
</gene>
<comment type="caution">
    <text evidence="1">The sequence shown here is derived from an EMBL/GenBank/DDBJ whole genome shotgun (WGS) entry which is preliminary data.</text>
</comment>
<dbReference type="EMBL" id="LAZR01032738">
    <property type="protein sequence ID" value="KKL50052.1"/>
    <property type="molecule type" value="Genomic_DNA"/>
</dbReference>
<protein>
    <submittedName>
        <fullName evidence="1">Uncharacterized protein</fullName>
    </submittedName>
</protein>
<dbReference type="AlphaFoldDB" id="A0A0F9FFZ4"/>
<name>A0A0F9FFZ4_9ZZZZ</name>
<evidence type="ECO:0000313" key="1">
    <source>
        <dbReference type="EMBL" id="KKL50052.1"/>
    </source>
</evidence>
<proteinExistence type="predicted"/>